<dbReference type="eggNOG" id="ENOG502RZMB">
    <property type="taxonomic scope" value="Eukaryota"/>
</dbReference>
<keyword evidence="1" id="KW-1133">Transmembrane helix</keyword>
<dbReference type="GeneID" id="27905190"/>
<dbReference type="Pfam" id="PF20246">
    <property type="entry name" value="DUF6601"/>
    <property type="match status" value="1"/>
</dbReference>
<protein>
    <submittedName>
        <fullName evidence="2">Uncharacterized protein</fullName>
    </submittedName>
</protein>
<reference evidence="2 3" key="1">
    <citation type="journal article" date="2012" name="PLoS Pathog.">
        <title>Diverse lifestyles and strategies of plant pathogenesis encoded in the genomes of eighteen Dothideomycetes fungi.</title>
        <authorList>
            <person name="Ohm R.A."/>
            <person name="Feau N."/>
            <person name="Henrissat B."/>
            <person name="Schoch C.L."/>
            <person name="Horwitz B.A."/>
            <person name="Barry K.W."/>
            <person name="Condon B.J."/>
            <person name="Copeland A.C."/>
            <person name="Dhillon B."/>
            <person name="Glaser F."/>
            <person name="Hesse C.N."/>
            <person name="Kosti I."/>
            <person name="LaButti K."/>
            <person name="Lindquist E.A."/>
            <person name="Lucas S."/>
            <person name="Salamov A.A."/>
            <person name="Bradshaw R.E."/>
            <person name="Ciuffetti L."/>
            <person name="Hamelin R.C."/>
            <person name="Kema G.H.J."/>
            <person name="Lawrence C."/>
            <person name="Scott J.A."/>
            <person name="Spatafora J.W."/>
            <person name="Turgeon B.G."/>
            <person name="de Wit P.J.G.M."/>
            <person name="Zhong S."/>
            <person name="Goodwin S.B."/>
            <person name="Grigoriev I.V."/>
        </authorList>
    </citation>
    <scope>NUCLEOTIDE SEQUENCE [LARGE SCALE GENOMIC DNA]</scope>
    <source>
        <strain evidence="2 3">SO2202</strain>
    </source>
</reference>
<dbReference type="PANTHER" id="PTHR34414">
    <property type="entry name" value="HET DOMAIN-CONTAINING PROTEIN-RELATED"/>
    <property type="match status" value="1"/>
</dbReference>
<keyword evidence="1" id="KW-0812">Transmembrane</keyword>
<evidence type="ECO:0000313" key="3">
    <source>
        <dbReference type="Proteomes" id="UP000016931"/>
    </source>
</evidence>
<dbReference type="PANTHER" id="PTHR34414:SF1">
    <property type="entry name" value="SUBTILISIN-LIKE SERINE PROTEASE"/>
    <property type="match status" value="1"/>
</dbReference>
<dbReference type="RefSeq" id="XP_016761912.1">
    <property type="nucleotide sequence ID" value="XM_016908053.1"/>
</dbReference>
<dbReference type="EMBL" id="KB456263">
    <property type="protein sequence ID" value="EMF13791.1"/>
    <property type="molecule type" value="Genomic_DNA"/>
</dbReference>
<dbReference type="AlphaFoldDB" id="M3C0D7"/>
<dbReference type="HOGENOM" id="CLU_043687_1_1_1"/>
<keyword evidence="3" id="KW-1185">Reference proteome</keyword>
<gene>
    <name evidence="2" type="ORF">SEPMUDRAFT_163409</name>
</gene>
<name>M3C0D7_SPHMS</name>
<evidence type="ECO:0000313" key="2">
    <source>
        <dbReference type="EMBL" id="EMF13791.1"/>
    </source>
</evidence>
<sequence length="265" mass="30853">MTTQSSANIHALHGQIVNGRRIEITEDPKLHLVWSHDRMLIKPLPRYLLSHTFWTLFLSDKATKLGSSTTTERIRRSALGFMRTYRYLIKHESDFSIATRNDARLLPPDISWPQYCHFISEFANVLDADVCSRYCYGELRLSRLNFYACLLFQKFSFQRTHWEYSDYFGRFFGPVLFAFAIITTVLNGMQVALAVEQVQPTNWKGFGETCRWFAIVSIIIVAVVFMTLSLAWLWVIGDEWVYALKDRWRKRDTLAKRTPGTSATV</sequence>
<proteinExistence type="predicted"/>
<feature type="transmembrane region" description="Helical" evidence="1">
    <location>
        <begin position="171"/>
        <end position="192"/>
    </location>
</feature>
<dbReference type="Proteomes" id="UP000016931">
    <property type="component" value="Unassembled WGS sequence"/>
</dbReference>
<feature type="transmembrane region" description="Helical" evidence="1">
    <location>
        <begin position="212"/>
        <end position="235"/>
    </location>
</feature>
<evidence type="ECO:0000256" key="1">
    <source>
        <dbReference type="SAM" id="Phobius"/>
    </source>
</evidence>
<dbReference type="InterPro" id="IPR046536">
    <property type="entry name" value="DUF6601"/>
</dbReference>
<organism evidence="2 3">
    <name type="scientific">Sphaerulina musiva (strain SO2202)</name>
    <name type="common">Poplar stem canker fungus</name>
    <name type="synonym">Septoria musiva</name>
    <dbReference type="NCBI Taxonomy" id="692275"/>
    <lineage>
        <taxon>Eukaryota</taxon>
        <taxon>Fungi</taxon>
        <taxon>Dikarya</taxon>
        <taxon>Ascomycota</taxon>
        <taxon>Pezizomycotina</taxon>
        <taxon>Dothideomycetes</taxon>
        <taxon>Dothideomycetidae</taxon>
        <taxon>Mycosphaerellales</taxon>
        <taxon>Mycosphaerellaceae</taxon>
        <taxon>Sphaerulina</taxon>
    </lineage>
</organism>
<dbReference type="OrthoDB" id="5086500at2759"/>
<keyword evidence="1" id="KW-0472">Membrane</keyword>
<dbReference type="STRING" id="692275.M3C0D7"/>
<accession>M3C0D7</accession>
<dbReference type="OMA" id="WHASRWF"/>